<name>A0A642BIF7_BACOV</name>
<sequence length="65" mass="7226">MKHKKQSDNGRYISVEKLQRALSNICLEVAEGNEQLRVNKSHRGIVIYANGGTVNITFNGKGDQP</sequence>
<dbReference type="AlphaFoldDB" id="A0A642BIF7"/>
<protein>
    <submittedName>
        <fullName evidence="1">Uncharacterized protein</fullName>
    </submittedName>
</protein>
<gene>
    <name evidence="1" type="ORF">F3B98_27120</name>
</gene>
<evidence type="ECO:0000313" key="1">
    <source>
        <dbReference type="EMBL" id="KAA4660285.1"/>
    </source>
</evidence>
<reference evidence="1 2" key="1">
    <citation type="journal article" date="2019" name="Nat. Med.">
        <title>A library of human gut bacterial isolates paired with longitudinal multiomics data enables mechanistic microbiome research.</title>
        <authorList>
            <person name="Poyet M."/>
            <person name="Groussin M."/>
            <person name="Gibbons S.M."/>
            <person name="Avila-Pacheco J."/>
            <person name="Jiang X."/>
            <person name="Kearney S.M."/>
            <person name="Perrotta A.R."/>
            <person name="Berdy B."/>
            <person name="Zhao S."/>
            <person name="Lieberman T.D."/>
            <person name="Swanson P.K."/>
            <person name="Smith M."/>
            <person name="Roesemann S."/>
            <person name="Alexander J.E."/>
            <person name="Rich S.A."/>
            <person name="Livny J."/>
            <person name="Vlamakis H."/>
            <person name="Clish C."/>
            <person name="Bullock K."/>
            <person name="Deik A."/>
            <person name="Scott J."/>
            <person name="Pierce K.A."/>
            <person name="Xavier R.J."/>
            <person name="Alm E.J."/>
        </authorList>
    </citation>
    <scope>NUCLEOTIDE SEQUENCE [LARGE SCALE GENOMIC DNA]</scope>
    <source>
        <strain evidence="1 2">BIOML-A14</strain>
    </source>
</reference>
<comment type="caution">
    <text evidence="1">The sequence shown here is derived from an EMBL/GenBank/DDBJ whole genome shotgun (WGS) entry which is preliminary data.</text>
</comment>
<accession>A0A642BIF7</accession>
<dbReference type="Proteomes" id="UP000435985">
    <property type="component" value="Unassembled WGS sequence"/>
</dbReference>
<dbReference type="EMBL" id="VWFO01000100">
    <property type="protein sequence ID" value="KAA4660285.1"/>
    <property type="molecule type" value="Genomic_DNA"/>
</dbReference>
<evidence type="ECO:0000313" key="2">
    <source>
        <dbReference type="Proteomes" id="UP000435985"/>
    </source>
</evidence>
<organism evidence="1 2">
    <name type="scientific">Bacteroides ovatus</name>
    <dbReference type="NCBI Taxonomy" id="28116"/>
    <lineage>
        <taxon>Bacteria</taxon>
        <taxon>Pseudomonadati</taxon>
        <taxon>Bacteroidota</taxon>
        <taxon>Bacteroidia</taxon>
        <taxon>Bacteroidales</taxon>
        <taxon>Bacteroidaceae</taxon>
        <taxon>Bacteroides</taxon>
    </lineage>
</organism>
<proteinExistence type="predicted"/>